<feature type="region of interest" description="Disordered" evidence="1">
    <location>
        <begin position="70"/>
        <end position="109"/>
    </location>
</feature>
<feature type="compositionally biased region" description="Basic and acidic residues" evidence="1">
    <location>
        <begin position="70"/>
        <end position="81"/>
    </location>
</feature>
<name>A0A4Y2NSM3_ARAVE</name>
<comment type="caution">
    <text evidence="2">The sequence shown here is derived from an EMBL/GenBank/DDBJ whole genome shotgun (WGS) entry which is preliminary data.</text>
</comment>
<dbReference type="OrthoDB" id="6413274at2759"/>
<reference evidence="2 4" key="1">
    <citation type="journal article" date="2019" name="Sci. Rep.">
        <title>Orb-weaving spider Araneus ventricosus genome elucidates the spidroin gene catalogue.</title>
        <authorList>
            <person name="Kono N."/>
            <person name="Nakamura H."/>
            <person name="Ohtoshi R."/>
            <person name="Moran D.A.P."/>
            <person name="Shinohara A."/>
            <person name="Yoshida Y."/>
            <person name="Fujiwara M."/>
            <person name="Mori M."/>
            <person name="Tomita M."/>
            <person name="Arakawa K."/>
        </authorList>
    </citation>
    <scope>NUCLEOTIDE SEQUENCE [LARGE SCALE GENOMIC DNA]</scope>
</reference>
<evidence type="ECO:0000256" key="1">
    <source>
        <dbReference type="SAM" id="MobiDB-lite"/>
    </source>
</evidence>
<evidence type="ECO:0000313" key="3">
    <source>
        <dbReference type="EMBL" id="GBN42588.1"/>
    </source>
</evidence>
<dbReference type="InterPro" id="IPR001969">
    <property type="entry name" value="Aspartic_peptidase_AS"/>
</dbReference>
<proteinExistence type="predicted"/>
<keyword evidence="4" id="KW-1185">Reference proteome</keyword>
<dbReference type="EMBL" id="BGPR01009834">
    <property type="protein sequence ID" value="GBN42588.1"/>
    <property type="molecule type" value="Genomic_DNA"/>
</dbReference>
<accession>A0A4Y2NSM3</accession>
<sequence length="191" mass="22170">MKKRATFKFKEYFLDEWPNINSPCELAEKLEEFEDVRKTLKPETLGNSFKGKNEKNGRFNKYEQQPRKVEDAKYERSKFEESNFSGNHTRRRNHHFNSPHFSNSSRYKKTTDTVEETSNLVRTCSIASQGKGKSRNIILGKEPVTVVVDTGSSVSLIFEDISRKIIDRSELSQNRIVLSGIRIASLDKRIF</sequence>
<organism evidence="2 4">
    <name type="scientific">Araneus ventricosus</name>
    <name type="common">Orbweaver spider</name>
    <name type="synonym">Epeira ventricosa</name>
    <dbReference type="NCBI Taxonomy" id="182803"/>
    <lineage>
        <taxon>Eukaryota</taxon>
        <taxon>Metazoa</taxon>
        <taxon>Ecdysozoa</taxon>
        <taxon>Arthropoda</taxon>
        <taxon>Chelicerata</taxon>
        <taxon>Arachnida</taxon>
        <taxon>Araneae</taxon>
        <taxon>Araneomorphae</taxon>
        <taxon>Entelegynae</taxon>
        <taxon>Araneoidea</taxon>
        <taxon>Araneidae</taxon>
        <taxon>Araneus</taxon>
    </lineage>
</organism>
<feature type="compositionally biased region" description="Basic residues" evidence="1">
    <location>
        <begin position="88"/>
        <end position="97"/>
    </location>
</feature>
<protein>
    <recommendedName>
        <fullName evidence="5">Peptidase A2 domain-containing protein</fullName>
    </recommendedName>
</protein>
<dbReference type="PROSITE" id="PS00141">
    <property type="entry name" value="ASP_PROTEASE"/>
    <property type="match status" value="1"/>
</dbReference>
<gene>
    <name evidence="3" type="ORF">AVEN_131505_1</name>
    <name evidence="2" type="ORF">AVEN_91_1</name>
</gene>
<dbReference type="AlphaFoldDB" id="A0A4Y2NSM3"/>
<dbReference type="GO" id="GO:0006508">
    <property type="term" value="P:proteolysis"/>
    <property type="evidence" value="ECO:0007669"/>
    <property type="project" value="InterPro"/>
</dbReference>
<dbReference type="Proteomes" id="UP000499080">
    <property type="component" value="Unassembled WGS sequence"/>
</dbReference>
<dbReference type="GO" id="GO:0004190">
    <property type="term" value="F:aspartic-type endopeptidase activity"/>
    <property type="evidence" value="ECO:0007669"/>
    <property type="project" value="InterPro"/>
</dbReference>
<evidence type="ECO:0000313" key="2">
    <source>
        <dbReference type="EMBL" id="GBN42585.1"/>
    </source>
</evidence>
<dbReference type="EMBL" id="BGPR01009833">
    <property type="protein sequence ID" value="GBN42585.1"/>
    <property type="molecule type" value="Genomic_DNA"/>
</dbReference>
<evidence type="ECO:0000313" key="4">
    <source>
        <dbReference type="Proteomes" id="UP000499080"/>
    </source>
</evidence>
<evidence type="ECO:0008006" key="5">
    <source>
        <dbReference type="Google" id="ProtNLM"/>
    </source>
</evidence>